<proteinExistence type="predicted"/>
<dbReference type="PROSITE" id="PS51257">
    <property type="entry name" value="PROKAR_LIPOPROTEIN"/>
    <property type="match status" value="1"/>
</dbReference>
<reference evidence="2 3" key="1">
    <citation type="journal article" date="2019" name="Int. J. Syst. Evol. Microbiol.">
        <title>The Global Catalogue of Microorganisms (GCM) 10K type strain sequencing project: providing services to taxonomists for standard genome sequencing and annotation.</title>
        <authorList>
            <consortium name="The Broad Institute Genomics Platform"/>
            <consortium name="The Broad Institute Genome Sequencing Center for Infectious Disease"/>
            <person name="Wu L."/>
            <person name="Ma J."/>
        </authorList>
    </citation>
    <scope>NUCLEOTIDE SEQUENCE [LARGE SCALE GENOMIC DNA]</scope>
    <source>
        <strain evidence="2 3">JCM 14603</strain>
    </source>
</reference>
<comment type="caution">
    <text evidence="2">The sequence shown here is derived from an EMBL/GenBank/DDBJ whole genome shotgun (WGS) entry which is preliminary data.</text>
</comment>
<keyword evidence="3" id="KW-1185">Reference proteome</keyword>
<sequence>MIRLLVPFAMLASMPVPAAAQGTTTGCTAATPHRLIVDIRGLRASTGDVRVQLYDEGGFLEKGRWLARIEAPASGRRAVEVCVPVPRPGTYGIAVRHDANANGKSDSGDGGAFSRDPRLSILRLKPSFTQVAIPVGAGTTRVAVTMNYRHGFSIGPER</sequence>
<protein>
    <recommendedName>
        <fullName evidence="4">DUF2141 domain-containing protein</fullName>
    </recommendedName>
</protein>
<dbReference type="Pfam" id="PF09912">
    <property type="entry name" value="DUF2141"/>
    <property type="match status" value="1"/>
</dbReference>
<evidence type="ECO:0008006" key="4">
    <source>
        <dbReference type="Google" id="ProtNLM"/>
    </source>
</evidence>
<dbReference type="InterPro" id="IPR018673">
    <property type="entry name" value="DUF2141"/>
</dbReference>
<accession>A0ABN1I0Z6</accession>
<feature type="chain" id="PRO_5045822453" description="DUF2141 domain-containing protein" evidence="1">
    <location>
        <begin position="19"/>
        <end position="158"/>
    </location>
</feature>
<dbReference type="Proteomes" id="UP001500238">
    <property type="component" value="Unassembled WGS sequence"/>
</dbReference>
<keyword evidence="1" id="KW-0732">Signal</keyword>
<evidence type="ECO:0000313" key="2">
    <source>
        <dbReference type="EMBL" id="GAA0677231.1"/>
    </source>
</evidence>
<gene>
    <name evidence="2" type="ORF">GCM10009102_32320</name>
</gene>
<dbReference type="EMBL" id="BAAAES010000012">
    <property type="protein sequence ID" value="GAA0677231.1"/>
    <property type="molecule type" value="Genomic_DNA"/>
</dbReference>
<organism evidence="2 3">
    <name type="scientific">Sphingomonas insulae</name>
    <dbReference type="NCBI Taxonomy" id="424800"/>
    <lineage>
        <taxon>Bacteria</taxon>
        <taxon>Pseudomonadati</taxon>
        <taxon>Pseudomonadota</taxon>
        <taxon>Alphaproteobacteria</taxon>
        <taxon>Sphingomonadales</taxon>
        <taxon>Sphingomonadaceae</taxon>
        <taxon>Sphingomonas</taxon>
    </lineage>
</organism>
<name>A0ABN1I0Z6_9SPHN</name>
<evidence type="ECO:0000256" key="1">
    <source>
        <dbReference type="SAM" id="SignalP"/>
    </source>
</evidence>
<evidence type="ECO:0000313" key="3">
    <source>
        <dbReference type="Proteomes" id="UP001500238"/>
    </source>
</evidence>
<feature type="signal peptide" evidence="1">
    <location>
        <begin position="1"/>
        <end position="18"/>
    </location>
</feature>
<dbReference type="RefSeq" id="WP_163957954.1">
    <property type="nucleotide sequence ID" value="NZ_BAAAES010000012.1"/>
</dbReference>